<proteinExistence type="predicted"/>
<organism evidence="1 2">
    <name type="scientific">Helicobacter heilmannii</name>
    <dbReference type="NCBI Taxonomy" id="35817"/>
    <lineage>
        <taxon>Bacteria</taxon>
        <taxon>Pseudomonadati</taxon>
        <taxon>Campylobacterota</taxon>
        <taxon>Epsilonproteobacteria</taxon>
        <taxon>Campylobacterales</taxon>
        <taxon>Helicobacteraceae</taxon>
        <taxon>Helicobacter</taxon>
    </lineage>
</organism>
<dbReference type="AlphaFoldDB" id="A0A0K2Y4E2"/>
<dbReference type="EMBL" id="CDMK01000001">
    <property type="protein sequence ID" value="CRI33986.1"/>
    <property type="molecule type" value="Genomic_DNA"/>
</dbReference>
<dbReference type="RefSeq" id="WP_053825396.1">
    <property type="nucleotide sequence ID" value="NZ_AP026684.1"/>
</dbReference>
<sequence>MRQSLACWCQGNLISISPASQGVLSVVYCAYEPVHSVDEFLPLPFIASQAVVYGVLSLLLEISTDESNCSKIGVLKNLYHEAKHLLAMY</sequence>
<gene>
    <name evidence="1" type="ORF">HHE01_16720</name>
</gene>
<dbReference type="GeneID" id="76196610"/>
<accession>A0A0K2Y4E2</accession>
<name>A0A0K2Y4E2_HELHE</name>
<reference evidence="2" key="1">
    <citation type="submission" date="2014-12" db="EMBL/GenBank/DDBJ databases">
        <authorList>
            <person name="Smet A."/>
        </authorList>
    </citation>
    <scope>NUCLEOTIDE SEQUENCE [LARGE SCALE GENOMIC DNA]</scope>
</reference>
<dbReference type="Proteomes" id="UP000046090">
    <property type="component" value="Unassembled WGS sequence"/>
</dbReference>
<evidence type="ECO:0000313" key="1">
    <source>
        <dbReference type="EMBL" id="CRI33986.1"/>
    </source>
</evidence>
<evidence type="ECO:0000313" key="2">
    <source>
        <dbReference type="Proteomes" id="UP000046090"/>
    </source>
</evidence>
<keyword evidence="2" id="KW-1185">Reference proteome</keyword>
<protein>
    <submittedName>
        <fullName evidence="1">Uncharacterized protein</fullName>
    </submittedName>
</protein>